<dbReference type="SUPFAM" id="SSF117892">
    <property type="entry name" value="Band 7/SPFH domain"/>
    <property type="match status" value="1"/>
</dbReference>
<dbReference type="InterPro" id="IPR036013">
    <property type="entry name" value="Band_7/SPFH_dom_sf"/>
</dbReference>
<dbReference type="GO" id="GO:0005886">
    <property type="term" value="C:plasma membrane"/>
    <property type="evidence" value="ECO:0007669"/>
    <property type="project" value="InterPro"/>
</dbReference>
<dbReference type="Gene3D" id="3.30.479.30">
    <property type="entry name" value="Band 7 domain"/>
    <property type="match status" value="1"/>
</dbReference>
<comment type="subcellular location">
    <subcellularLocation>
        <location evidence="1">Membrane</location>
        <topology evidence="1">Single-pass membrane protein</topology>
    </subcellularLocation>
</comment>
<dbReference type="InterPro" id="IPR001107">
    <property type="entry name" value="Band_7"/>
</dbReference>
<dbReference type="PANTHER" id="PTHR10264:SF83">
    <property type="entry name" value="BLL5629 PROTEIN"/>
    <property type="match status" value="1"/>
</dbReference>
<comment type="similarity">
    <text evidence="2">Belongs to the band 7/mec-2 family.</text>
</comment>
<proteinExistence type="inferred from homology"/>
<dbReference type="STRING" id="1123272.SAMN02745824_0517"/>
<dbReference type="GO" id="GO:0098552">
    <property type="term" value="C:side of membrane"/>
    <property type="evidence" value="ECO:0007669"/>
    <property type="project" value="UniProtKB-ARBA"/>
</dbReference>
<dbReference type="PANTHER" id="PTHR10264">
    <property type="entry name" value="BAND 7 PROTEIN-RELATED"/>
    <property type="match status" value="1"/>
</dbReference>
<dbReference type="RefSeq" id="WP_204244726.1">
    <property type="nucleotide sequence ID" value="NZ_FSQW01000001.1"/>
</dbReference>
<dbReference type="Gene3D" id="6.10.250.2090">
    <property type="match status" value="1"/>
</dbReference>
<evidence type="ECO:0000313" key="5">
    <source>
        <dbReference type="Proteomes" id="UP000185192"/>
    </source>
</evidence>
<dbReference type="InterPro" id="IPR043202">
    <property type="entry name" value="Band-7_stomatin-like"/>
</dbReference>
<dbReference type="Pfam" id="PF01145">
    <property type="entry name" value="Band_7"/>
    <property type="match status" value="1"/>
</dbReference>
<evidence type="ECO:0000313" key="4">
    <source>
        <dbReference type="EMBL" id="SIN59977.1"/>
    </source>
</evidence>
<dbReference type="EMBL" id="FSQW01000001">
    <property type="protein sequence ID" value="SIN59977.1"/>
    <property type="molecule type" value="Genomic_DNA"/>
</dbReference>
<gene>
    <name evidence="4" type="ORF">SAMN02745824_0517</name>
</gene>
<evidence type="ECO:0000256" key="2">
    <source>
        <dbReference type="ARBA" id="ARBA00008164"/>
    </source>
</evidence>
<keyword evidence="5" id="KW-1185">Reference proteome</keyword>
<sequence>MLYLIDKLMGRTRVTINENERAIWFYKGEVRGILGAGEHVLPNRRNQVRIERIALNSAAFVSVYEKALFEKAADQAEAQLTQYRTGSDEIAVIECDGRIHSVLSPDSKLTVWTDAGPWKADVIALEQDPVIAPALLQRLMKAGVASLLSQVRIVEVDKGQVGLVTVDGRMTGELTPGVTGYWMVGQKVAVKIVDLTRQPLDVTGQELLTRDRVTLRINVAAEYRVVDPVKAVTEVKDFTDALYRALQYAFRKTLGAMTLDQILESQVTVDAEAATKVRSDMAAIGLEVTDITLKDVILPGEMRDILNQVVSAQKAAEANVIKRREETNATRSLLNTAKVMADNPVMLRLKELEALESIAGKVDKLTVTNGTEGLMNDLVKLSGD</sequence>
<accession>A0A1N6CN97</accession>
<protein>
    <submittedName>
        <fullName evidence="4">SPFH domain / Band 7 family protein</fullName>
    </submittedName>
</protein>
<organism evidence="4 5">
    <name type="scientific">Parasphingorhabdus marina DSM 22363</name>
    <dbReference type="NCBI Taxonomy" id="1123272"/>
    <lineage>
        <taxon>Bacteria</taxon>
        <taxon>Pseudomonadati</taxon>
        <taxon>Pseudomonadota</taxon>
        <taxon>Alphaproteobacteria</taxon>
        <taxon>Sphingomonadales</taxon>
        <taxon>Sphingomonadaceae</taxon>
        <taxon>Parasphingorhabdus</taxon>
    </lineage>
</organism>
<name>A0A1N6CN97_9SPHN</name>
<dbReference type="Proteomes" id="UP000185192">
    <property type="component" value="Unassembled WGS sequence"/>
</dbReference>
<reference evidence="5" key="1">
    <citation type="submission" date="2016-11" db="EMBL/GenBank/DDBJ databases">
        <authorList>
            <person name="Varghese N."/>
            <person name="Submissions S."/>
        </authorList>
    </citation>
    <scope>NUCLEOTIDE SEQUENCE [LARGE SCALE GENOMIC DNA]</scope>
    <source>
        <strain evidence="5">DSM 22363</strain>
    </source>
</reference>
<evidence type="ECO:0000256" key="1">
    <source>
        <dbReference type="ARBA" id="ARBA00004167"/>
    </source>
</evidence>
<dbReference type="CDD" id="cd13438">
    <property type="entry name" value="SPFH_eoslipins_u2"/>
    <property type="match status" value="1"/>
</dbReference>
<evidence type="ECO:0000259" key="3">
    <source>
        <dbReference type="SMART" id="SM00244"/>
    </source>
</evidence>
<dbReference type="AlphaFoldDB" id="A0A1N6CN97"/>
<dbReference type="SMART" id="SM00244">
    <property type="entry name" value="PHB"/>
    <property type="match status" value="1"/>
</dbReference>
<feature type="domain" description="Band 7" evidence="3">
    <location>
        <begin position="151"/>
        <end position="310"/>
    </location>
</feature>
<dbReference type="FunFam" id="3.30.479.30:FF:000004">
    <property type="entry name" value="Putative membrane protease family, stomatin"/>
    <property type="match status" value="1"/>
</dbReference>